<organism evidence="13">
    <name type="scientific">Drosophila rhopaloa</name>
    <name type="common">Fruit fly</name>
    <dbReference type="NCBI Taxonomy" id="1041015"/>
    <lineage>
        <taxon>Eukaryota</taxon>
        <taxon>Metazoa</taxon>
        <taxon>Ecdysozoa</taxon>
        <taxon>Arthropoda</taxon>
        <taxon>Hexapoda</taxon>
        <taxon>Insecta</taxon>
        <taxon>Pterygota</taxon>
        <taxon>Neoptera</taxon>
        <taxon>Endopterygota</taxon>
        <taxon>Diptera</taxon>
        <taxon>Brachycera</taxon>
        <taxon>Muscomorpha</taxon>
        <taxon>Ephydroidea</taxon>
        <taxon>Drosophilidae</taxon>
        <taxon>Drosophila</taxon>
        <taxon>Sophophora</taxon>
    </lineage>
</organism>
<dbReference type="InterPro" id="IPR052064">
    <property type="entry name" value="Mito_IMP1_subunit"/>
</dbReference>
<dbReference type="Proteomes" id="UP001652680">
    <property type="component" value="Unassembled WGS sequence"/>
</dbReference>
<dbReference type="AlphaFoldDB" id="A0A6P4FNK0"/>
<dbReference type="EC" id="3.4.21.-" evidence="9"/>
<proteinExistence type="inferred from homology"/>
<protein>
    <recommendedName>
        <fullName evidence="9">Mitochondrial inner membrane protease subunit</fullName>
        <ecNumber evidence="9">3.4.21.-</ecNumber>
    </recommendedName>
</protein>
<keyword evidence="12" id="KW-1185">Reference proteome</keyword>
<feature type="domain" description="Peptidase S26" evidence="10">
    <location>
        <begin position="59"/>
        <end position="187"/>
    </location>
</feature>
<evidence type="ECO:0000313" key="11">
    <source>
        <dbReference type="EnsemblMetazoa" id="XP_016986811.1"/>
    </source>
</evidence>
<evidence type="ECO:0000256" key="1">
    <source>
        <dbReference type="ARBA" id="ARBA00004273"/>
    </source>
</evidence>
<comment type="subcellular location">
    <subcellularLocation>
        <location evidence="1 9">Mitochondrion inner membrane</location>
    </subcellularLocation>
</comment>
<feature type="active site" evidence="8">
    <location>
        <position position="107"/>
    </location>
</feature>
<keyword evidence="5 9" id="KW-0496">Mitochondrion</keyword>
<dbReference type="InterPro" id="IPR019533">
    <property type="entry name" value="Peptidase_S26"/>
</dbReference>
<comment type="subunit">
    <text evidence="2">Heterodimer of 2 subunits, IMMPL1 and IMMPL2.</text>
</comment>
<dbReference type="Gene3D" id="2.10.109.10">
    <property type="entry name" value="Umud Fragment, subunit A"/>
    <property type="match status" value="1"/>
</dbReference>
<dbReference type="InterPro" id="IPR019758">
    <property type="entry name" value="Pept_S26A_signal_pept_1_CS"/>
</dbReference>
<dbReference type="SUPFAM" id="SSF51306">
    <property type="entry name" value="LexA/Signal peptidase"/>
    <property type="match status" value="1"/>
</dbReference>
<dbReference type="EnsemblMetazoa" id="XM_017131322.2">
    <property type="protein sequence ID" value="XP_016986811.1"/>
    <property type="gene ID" value="LOC108049921"/>
</dbReference>
<dbReference type="RefSeq" id="XP_016986811.1">
    <property type="nucleotide sequence ID" value="XM_017131322.1"/>
</dbReference>
<gene>
    <name evidence="13" type="primary">LOC108049921</name>
    <name evidence="11" type="synonym">108049921</name>
</gene>
<dbReference type="PROSITE" id="PS00761">
    <property type="entry name" value="SPASE_I_3"/>
    <property type="match status" value="1"/>
</dbReference>
<keyword evidence="9 13" id="KW-0645">Protease</keyword>
<evidence type="ECO:0000256" key="5">
    <source>
        <dbReference type="ARBA" id="ARBA00023128"/>
    </source>
</evidence>
<reference evidence="13" key="2">
    <citation type="submission" date="2025-04" db="UniProtKB">
        <authorList>
            <consortium name="RefSeq"/>
        </authorList>
    </citation>
    <scope>IDENTIFICATION</scope>
</reference>
<dbReference type="Pfam" id="PF10502">
    <property type="entry name" value="Peptidase_S26"/>
    <property type="match status" value="1"/>
</dbReference>
<dbReference type="GeneID" id="108049921"/>
<dbReference type="PANTHER" id="PTHR12383:SF16">
    <property type="entry name" value="MITOCHONDRIAL INNER MEMBRANE PROTEASE SUBUNIT 1"/>
    <property type="match status" value="1"/>
</dbReference>
<dbReference type="InterPro" id="IPR000223">
    <property type="entry name" value="Pept_S26A_signal_pept_1"/>
</dbReference>
<dbReference type="PANTHER" id="PTHR12383">
    <property type="entry name" value="PROTEASE FAMILY S26 MITOCHONDRIAL INNER MEMBRANE PROTEASE-RELATED"/>
    <property type="match status" value="1"/>
</dbReference>
<evidence type="ECO:0000256" key="7">
    <source>
        <dbReference type="ARBA" id="ARBA00038445"/>
    </source>
</evidence>
<evidence type="ECO:0000256" key="4">
    <source>
        <dbReference type="ARBA" id="ARBA00022801"/>
    </source>
</evidence>
<evidence type="ECO:0000313" key="12">
    <source>
        <dbReference type="Proteomes" id="UP001652680"/>
    </source>
</evidence>
<evidence type="ECO:0000256" key="6">
    <source>
        <dbReference type="ARBA" id="ARBA00023136"/>
    </source>
</evidence>
<sequence length="195" mass="21611">MKVLSRLGSLVRYTVAYAAITHCTFEYIGDFVLLHTIASSSQPKPVPCVSFTQHLSLHLCKGPSMEPTLYSDNVLLTERLSKHWRTYQPGDIVIAVSPINAGQFICKRIVAVSGDQVLTQKPIPIEAEYSGSKEGAADKKKPVMIKDYVPRGYVWIEGDNKGNSSDSRYYGPIPVGLIRSRVLCRIWPISEVTGL</sequence>
<dbReference type="OrthoDB" id="308440at2759"/>
<dbReference type="GO" id="GO:0006465">
    <property type="term" value="P:signal peptide processing"/>
    <property type="evidence" value="ECO:0007669"/>
    <property type="project" value="InterPro"/>
</dbReference>
<feature type="active site" evidence="8">
    <location>
        <position position="64"/>
    </location>
</feature>
<accession>A0A6P4FNK0</accession>
<reference evidence="11" key="3">
    <citation type="submission" date="2025-05" db="UniProtKB">
        <authorList>
            <consortium name="EnsemblMetazoa"/>
        </authorList>
    </citation>
    <scope>IDENTIFICATION</scope>
</reference>
<keyword evidence="4 9" id="KW-0378">Hydrolase</keyword>
<name>A0A6P4FNK0_DRORH</name>
<evidence type="ECO:0000256" key="9">
    <source>
        <dbReference type="RuleBase" id="RU362041"/>
    </source>
</evidence>
<dbReference type="GO" id="GO:0006627">
    <property type="term" value="P:protein processing involved in protein targeting to mitochondrion"/>
    <property type="evidence" value="ECO:0007669"/>
    <property type="project" value="TreeGrafter"/>
</dbReference>
<evidence type="ECO:0000256" key="3">
    <source>
        <dbReference type="ARBA" id="ARBA00022792"/>
    </source>
</evidence>
<dbReference type="InterPro" id="IPR036286">
    <property type="entry name" value="LexA/Signal_pep-like_sf"/>
</dbReference>
<evidence type="ECO:0000313" key="13">
    <source>
        <dbReference type="RefSeq" id="XP_016986811.1"/>
    </source>
</evidence>
<dbReference type="PRINTS" id="PR00727">
    <property type="entry name" value="LEADERPTASE"/>
</dbReference>
<keyword evidence="3 9" id="KW-0999">Mitochondrion inner membrane</keyword>
<dbReference type="CDD" id="cd06530">
    <property type="entry name" value="S26_SPase_I"/>
    <property type="match status" value="1"/>
</dbReference>
<comment type="similarity">
    <text evidence="7">Belongs to the peptidase S26 family. IMP1 subfamily.</text>
</comment>
<evidence type="ECO:0000256" key="8">
    <source>
        <dbReference type="PIRSR" id="PIRSR600223-1"/>
    </source>
</evidence>
<evidence type="ECO:0000256" key="2">
    <source>
        <dbReference type="ARBA" id="ARBA00011805"/>
    </source>
</evidence>
<dbReference type="GO" id="GO:0042720">
    <property type="term" value="C:mitochondrial inner membrane peptidase complex"/>
    <property type="evidence" value="ECO:0007669"/>
    <property type="project" value="TreeGrafter"/>
</dbReference>
<dbReference type="GO" id="GO:0004252">
    <property type="term" value="F:serine-type endopeptidase activity"/>
    <property type="evidence" value="ECO:0007669"/>
    <property type="project" value="InterPro"/>
</dbReference>
<reference evidence="12" key="1">
    <citation type="journal article" date="2021" name="Elife">
        <title>Highly contiguous assemblies of 101 drosophilid genomes.</title>
        <authorList>
            <person name="Kim B.Y."/>
            <person name="Wang J.R."/>
            <person name="Miller D.E."/>
            <person name="Barmina O."/>
            <person name="Delaney E."/>
            <person name="Thompson A."/>
            <person name="Comeault A.A."/>
            <person name="Peede D."/>
            <person name="D'Agostino E.R."/>
            <person name="Pelaez J."/>
            <person name="Aguilar J.M."/>
            <person name="Haji D."/>
            <person name="Matsunaga T."/>
            <person name="Armstrong E.E."/>
            <person name="Zych M."/>
            <person name="Ogawa Y."/>
            <person name="Stamenkovic-Radak M."/>
            <person name="Jelic M."/>
            <person name="Veselinovic M.S."/>
            <person name="Tanaskovic M."/>
            <person name="Eric P."/>
            <person name="Gao J.J."/>
            <person name="Katoh T.K."/>
            <person name="Toda M.J."/>
            <person name="Watabe H."/>
            <person name="Watada M."/>
            <person name="Davis J.S."/>
            <person name="Moyle L.C."/>
            <person name="Manoli G."/>
            <person name="Bertolini E."/>
            <person name="Kostal V."/>
            <person name="Hawley R.S."/>
            <person name="Takahashi A."/>
            <person name="Jones C.D."/>
            <person name="Price D.K."/>
            <person name="Whiteman N."/>
            <person name="Kopp A."/>
            <person name="Matute D.R."/>
            <person name="Petrov D.A."/>
        </authorList>
    </citation>
    <scope>NUCLEOTIDE SEQUENCE [LARGE SCALE GENOMIC DNA]</scope>
</reference>
<keyword evidence="6" id="KW-0472">Membrane</keyword>
<dbReference type="NCBIfam" id="TIGR02227">
    <property type="entry name" value="sigpep_I_bact"/>
    <property type="match status" value="1"/>
</dbReference>
<evidence type="ECO:0000259" key="10">
    <source>
        <dbReference type="Pfam" id="PF10502"/>
    </source>
</evidence>